<feature type="transmembrane region" description="Helical" evidence="1">
    <location>
        <begin position="283"/>
        <end position="301"/>
    </location>
</feature>
<keyword evidence="4" id="KW-1185">Reference proteome</keyword>
<organism evidence="3 4">
    <name type="scientific">Aeoliella mucimassa</name>
    <dbReference type="NCBI Taxonomy" id="2527972"/>
    <lineage>
        <taxon>Bacteria</taxon>
        <taxon>Pseudomonadati</taxon>
        <taxon>Planctomycetota</taxon>
        <taxon>Planctomycetia</taxon>
        <taxon>Pirellulales</taxon>
        <taxon>Lacipirellulaceae</taxon>
        <taxon>Aeoliella</taxon>
    </lineage>
</organism>
<feature type="transmembrane region" description="Helical" evidence="1">
    <location>
        <begin position="46"/>
        <end position="70"/>
    </location>
</feature>
<dbReference type="SUPFAM" id="SSF53300">
    <property type="entry name" value="vWA-like"/>
    <property type="match status" value="1"/>
</dbReference>
<sequence>MSFRLFWPIIVLLMLVPIAILLWQWRRRRPGVVMPYDHGQTGSGPWLRTLLNSVASLPALLLAVVVLILAGPTRLTEPEVHRKLTNIEFCVDVSGSMMATFGEGNRYDASMQAIDDFLVAREGDAFGLTFFGNEVMHWVPITTDSSAIRYAPPFMRPEVAPPMFGGTEIGKALLACQRRLIETDNGDRMILLVSDGNSFDLLNGSDMEIANQLKENNIVLYAIHIAESEIPDPIINITSYTGGEAFSAGDVEGLNSVFTRIDDMEQAEMERTAADAVDYYRPYALTGLSIIGLGLVCSLGLRYTPW</sequence>
<feature type="domain" description="VWFA" evidence="2">
    <location>
        <begin position="86"/>
        <end position="261"/>
    </location>
</feature>
<dbReference type="RefSeq" id="WP_145247273.1">
    <property type="nucleotide sequence ID" value="NZ_CP036278.1"/>
</dbReference>
<dbReference type="SMART" id="SM00327">
    <property type="entry name" value="VWA"/>
    <property type="match status" value="1"/>
</dbReference>
<accession>A0A518AP88</accession>
<dbReference type="PANTHER" id="PTHR37947">
    <property type="entry name" value="BLL2462 PROTEIN"/>
    <property type="match status" value="1"/>
</dbReference>
<dbReference type="Proteomes" id="UP000315750">
    <property type="component" value="Chromosome"/>
</dbReference>
<dbReference type="InterPro" id="IPR036465">
    <property type="entry name" value="vWFA_dom_sf"/>
</dbReference>
<keyword evidence="1" id="KW-1133">Transmembrane helix</keyword>
<gene>
    <name evidence="3" type="ORF">Pan181_27470</name>
</gene>
<evidence type="ECO:0000313" key="3">
    <source>
        <dbReference type="EMBL" id="QDU56537.1"/>
    </source>
</evidence>
<dbReference type="PANTHER" id="PTHR37947:SF1">
    <property type="entry name" value="BLL2462 PROTEIN"/>
    <property type="match status" value="1"/>
</dbReference>
<evidence type="ECO:0000313" key="4">
    <source>
        <dbReference type="Proteomes" id="UP000315750"/>
    </source>
</evidence>
<dbReference type="InterPro" id="IPR002035">
    <property type="entry name" value="VWF_A"/>
</dbReference>
<dbReference type="AlphaFoldDB" id="A0A518AP88"/>
<dbReference type="KEGG" id="amuc:Pan181_27470"/>
<dbReference type="Gene3D" id="3.40.50.410">
    <property type="entry name" value="von Willebrand factor, type A domain"/>
    <property type="match status" value="1"/>
</dbReference>
<keyword evidence="1" id="KW-0812">Transmembrane</keyword>
<proteinExistence type="predicted"/>
<evidence type="ECO:0000256" key="1">
    <source>
        <dbReference type="SAM" id="Phobius"/>
    </source>
</evidence>
<keyword evidence="1" id="KW-0472">Membrane</keyword>
<dbReference type="PROSITE" id="PS50234">
    <property type="entry name" value="VWFA"/>
    <property type="match status" value="1"/>
</dbReference>
<reference evidence="3 4" key="1">
    <citation type="submission" date="2019-02" db="EMBL/GenBank/DDBJ databases">
        <title>Deep-cultivation of Planctomycetes and their phenomic and genomic characterization uncovers novel biology.</title>
        <authorList>
            <person name="Wiegand S."/>
            <person name="Jogler M."/>
            <person name="Boedeker C."/>
            <person name="Pinto D."/>
            <person name="Vollmers J."/>
            <person name="Rivas-Marin E."/>
            <person name="Kohn T."/>
            <person name="Peeters S.H."/>
            <person name="Heuer A."/>
            <person name="Rast P."/>
            <person name="Oberbeckmann S."/>
            <person name="Bunk B."/>
            <person name="Jeske O."/>
            <person name="Meyerdierks A."/>
            <person name="Storesund J.E."/>
            <person name="Kallscheuer N."/>
            <person name="Luecker S."/>
            <person name="Lage O.M."/>
            <person name="Pohl T."/>
            <person name="Merkel B.J."/>
            <person name="Hornburger P."/>
            <person name="Mueller R.-W."/>
            <person name="Bruemmer F."/>
            <person name="Labrenz M."/>
            <person name="Spormann A.M."/>
            <person name="Op den Camp H."/>
            <person name="Overmann J."/>
            <person name="Amann R."/>
            <person name="Jetten M.S.M."/>
            <person name="Mascher T."/>
            <person name="Medema M.H."/>
            <person name="Devos D.P."/>
            <person name="Kaster A.-K."/>
            <person name="Ovreas L."/>
            <person name="Rohde M."/>
            <person name="Galperin M.Y."/>
            <person name="Jogler C."/>
        </authorList>
    </citation>
    <scope>NUCLEOTIDE SEQUENCE [LARGE SCALE GENOMIC DNA]</scope>
    <source>
        <strain evidence="3 4">Pan181</strain>
    </source>
</reference>
<dbReference type="OrthoDB" id="247963at2"/>
<feature type="transmembrane region" description="Helical" evidence="1">
    <location>
        <begin position="6"/>
        <end position="25"/>
    </location>
</feature>
<protein>
    <submittedName>
        <fullName evidence="3">von Willebrand factor type A domain protein</fullName>
    </submittedName>
</protein>
<evidence type="ECO:0000259" key="2">
    <source>
        <dbReference type="PROSITE" id="PS50234"/>
    </source>
</evidence>
<dbReference type="Pfam" id="PF13519">
    <property type="entry name" value="VWA_2"/>
    <property type="match status" value="1"/>
</dbReference>
<dbReference type="EMBL" id="CP036278">
    <property type="protein sequence ID" value="QDU56537.1"/>
    <property type="molecule type" value="Genomic_DNA"/>
</dbReference>
<name>A0A518AP88_9BACT</name>